<dbReference type="Proteomes" id="UP000288178">
    <property type="component" value="Unassembled WGS sequence"/>
</dbReference>
<keyword evidence="1" id="KW-0812">Transmembrane</keyword>
<feature type="transmembrane region" description="Helical" evidence="1">
    <location>
        <begin position="6"/>
        <end position="23"/>
    </location>
</feature>
<dbReference type="RefSeq" id="WP_128195808.1">
    <property type="nucleotide sequence ID" value="NZ_SACT01000001.1"/>
</dbReference>
<dbReference type="Gene3D" id="1.10.287.70">
    <property type="match status" value="1"/>
</dbReference>
<feature type="domain" description="Potassium channel" evidence="2">
    <location>
        <begin position="66"/>
        <end position="137"/>
    </location>
</feature>
<proteinExistence type="predicted"/>
<sequence length="147" mass="15964">MFYVTLVTLLLVATATLLHYEVLQGLHRRLSGSPMPSRPKVLVVMATCFVAHALEIVLYGLGYWLLINHVGSGQLTGTAAEPQVTLSECLYFSGATYTSLGLGDLAPTGALRMLAAAQALHGLLLIGWTASFLYIAMERFWTARHGR</sequence>
<dbReference type="GO" id="GO:0034220">
    <property type="term" value="P:monoatomic ion transmembrane transport"/>
    <property type="evidence" value="ECO:0007669"/>
    <property type="project" value="UniProtKB-KW"/>
</dbReference>
<keyword evidence="4" id="KW-1185">Reference proteome</keyword>
<comment type="caution">
    <text evidence="3">The sequence shown here is derived from an EMBL/GenBank/DDBJ whole genome shotgun (WGS) entry which is preliminary data.</text>
</comment>
<feature type="transmembrane region" description="Helical" evidence="1">
    <location>
        <begin position="115"/>
        <end position="137"/>
    </location>
</feature>
<evidence type="ECO:0000313" key="3">
    <source>
        <dbReference type="EMBL" id="RVT54033.1"/>
    </source>
</evidence>
<dbReference type="EMBL" id="SACT01000001">
    <property type="protein sequence ID" value="RVT54033.1"/>
    <property type="molecule type" value="Genomic_DNA"/>
</dbReference>
<keyword evidence="1" id="KW-1133">Transmembrane helix</keyword>
<keyword evidence="3" id="KW-0813">Transport</keyword>
<dbReference type="SUPFAM" id="SSF81324">
    <property type="entry name" value="Voltage-gated potassium channels"/>
    <property type="match status" value="1"/>
</dbReference>
<evidence type="ECO:0000259" key="2">
    <source>
        <dbReference type="Pfam" id="PF07885"/>
    </source>
</evidence>
<gene>
    <name evidence="3" type="ORF">ENE75_03935</name>
</gene>
<dbReference type="Pfam" id="PF07885">
    <property type="entry name" value="Ion_trans_2"/>
    <property type="match status" value="1"/>
</dbReference>
<keyword evidence="3" id="KW-0406">Ion transport</keyword>
<dbReference type="AlphaFoldDB" id="A0A3S2WXG7"/>
<keyword evidence="1" id="KW-0472">Membrane</keyword>
<name>A0A3S2WXG7_9BURK</name>
<dbReference type="InterPro" id="IPR013099">
    <property type="entry name" value="K_chnl_dom"/>
</dbReference>
<dbReference type="OrthoDB" id="9813518at2"/>
<evidence type="ECO:0000256" key="1">
    <source>
        <dbReference type="SAM" id="Phobius"/>
    </source>
</evidence>
<feature type="transmembrane region" description="Helical" evidence="1">
    <location>
        <begin position="43"/>
        <end position="66"/>
    </location>
</feature>
<evidence type="ECO:0000313" key="4">
    <source>
        <dbReference type="Proteomes" id="UP000288178"/>
    </source>
</evidence>
<accession>A0A3S2WXG7</accession>
<protein>
    <submittedName>
        <fullName evidence="3">Two pore domain potassium channel family protein</fullName>
    </submittedName>
</protein>
<organism evidence="3 4">
    <name type="scientific">Rubrivivax albus</name>
    <dbReference type="NCBI Taxonomy" id="2499835"/>
    <lineage>
        <taxon>Bacteria</taxon>
        <taxon>Pseudomonadati</taxon>
        <taxon>Pseudomonadota</taxon>
        <taxon>Betaproteobacteria</taxon>
        <taxon>Burkholderiales</taxon>
        <taxon>Sphaerotilaceae</taxon>
        <taxon>Rubrivivax</taxon>
    </lineage>
</organism>
<keyword evidence="3" id="KW-0407">Ion channel</keyword>
<reference evidence="3 4" key="1">
    <citation type="submission" date="2019-01" db="EMBL/GenBank/DDBJ databases">
        <authorList>
            <person name="Chen W.-M."/>
        </authorList>
    </citation>
    <scope>NUCLEOTIDE SEQUENCE [LARGE SCALE GENOMIC DNA]</scope>
    <source>
        <strain evidence="3 4">ICH-3</strain>
    </source>
</reference>